<keyword evidence="2" id="KW-1185">Reference proteome</keyword>
<dbReference type="Proteomes" id="UP001595839">
    <property type="component" value="Unassembled WGS sequence"/>
</dbReference>
<name>A0ABV9AGV8_9ACTN</name>
<protein>
    <submittedName>
        <fullName evidence="1">Uncharacterized protein</fullName>
    </submittedName>
</protein>
<accession>A0ABV9AGV8</accession>
<gene>
    <name evidence="1" type="ORF">ACFPIH_02965</name>
</gene>
<organism evidence="1 2">
    <name type="scientific">Streptomyces vulcanius</name>
    <dbReference type="NCBI Taxonomy" id="1441876"/>
    <lineage>
        <taxon>Bacteria</taxon>
        <taxon>Bacillati</taxon>
        <taxon>Actinomycetota</taxon>
        <taxon>Actinomycetes</taxon>
        <taxon>Kitasatosporales</taxon>
        <taxon>Streptomycetaceae</taxon>
        <taxon>Streptomyces</taxon>
    </lineage>
</organism>
<reference evidence="2" key="1">
    <citation type="journal article" date="2019" name="Int. J. Syst. Evol. Microbiol.">
        <title>The Global Catalogue of Microorganisms (GCM) 10K type strain sequencing project: providing services to taxonomists for standard genome sequencing and annotation.</title>
        <authorList>
            <consortium name="The Broad Institute Genomics Platform"/>
            <consortium name="The Broad Institute Genome Sequencing Center for Infectious Disease"/>
            <person name="Wu L."/>
            <person name="Ma J."/>
        </authorList>
    </citation>
    <scope>NUCLEOTIDE SEQUENCE [LARGE SCALE GENOMIC DNA]</scope>
    <source>
        <strain evidence="2">CGMCC 4.7177</strain>
    </source>
</reference>
<proteinExistence type="predicted"/>
<dbReference type="EMBL" id="JBHSFK010000002">
    <property type="protein sequence ID" value="MFC4498492.1"/>
    <property type="molecule type" value="Genomic_DNA"/>
</dbReference>
<evidence type="ECO:0000313" key="2">
    <source>
        <dbReference type="Proteomes" id="UP001595839"/>
    </source>
</evidence>
<comment type="caution">
    <text evidence="1">The sequence shown here is derived from an EMBL/GenBank/DDBJ whole genome shotgun (WGS) entry which is preliminary data.</text>
</comment>
<evidence type="ECO:0000313" key="1">
    <source>
        <dbReference type="EMBL" id="MFC4498492.1"/>
    </source>
</evidence>
<dbReference type="RefSeq" id="WP_381167869.1">
    <property type="nucleotide sequence ID" value="NZ_JBHSFK010000002.1"/>
</dbReference>
<sequence>MAYGYCGECRDFYAAQADFNAAPDAFTPPQIMGGGWMRCCGAALRAWAVYHPAPWTAGESVPCVYQLGNELHGMRLCPCGYWHWVKATCDEKPPA</sequence>